<comment type="caution">
    <text evidence="3">The sequence shown here is derived from an EMBL/GenBank/DDBJ whole genome shotgun (WGS) entry which is preliminary data.</text>
</comment>
<evidence type="ECO:0000259" key="1">
    <source>
        <dbReference type="Pfam" id="PF00534"/>
    </source>
</evidence>
<dbReference type="EMBL" id="JACRTF010000001">
    <property type="protein sequence ID" value="MBC8594852.1"/>
    <property type="molecule type" value="Genomic_DNA"/>
</dbReference>
<dbReference type="AlphaFoldDB" id="A0A926ILD0"/>
<dbReference type="SUPFAM" id="SSF53756">
    <property type="entry name" value="UDP-Glycosyltransferase/glycogen phosphorylase"/>
    <property type="match status" value="1"/>
</dbReference>
<dbReference type="RefSeq" id="WP_262435939.1">
    <property type="nucleotide sequence ID" value="NZ_JACRTF010000001.1"/>
</dbReference>
<proteinExistence type="predicted"/>
<dbReference type="Pfam" id="PF13439">
    <property type="entry name" value="Glyco_transf_4"/>
    <property type="match status" value="1"/>
</dbReference>
<gene>
    <name evidence="3" type="ORF">H8744_16705</name>
</gene>
<dbReference type="InterPro" id="IPR050194">
    <property type="entry name" value="Glycosyltransferase_grp1"/>
</dbReference>
<dbReference type="Pfam" id="PF00534">
    <property type="entry name" value="Glycos_transf_1"/>
    <property type="match status" value="1"/>
</dbReference>
<dbReference type="PANTHER" id="PTHR45947">
    <property type="entry name" value="SULFOQUINOVOSYL TRANSFERASE SQD2"/>
    <property type="match status" value="1"/>
</dbReference>
<sequence>MNILLITDSFYPEISGISTVAESITELLIERDHKVTVCTNRYKKTLNLPNVNYVQMNLYSKPLWLPTYTVSLLKLNYDIYDQIIINGTSAVIVAGLVLGKKILSKSIVLVHGFEVEWVYESSTLASKFLQYRLMHHRALKYCKSIITVSEFYKTKFISRSKLFYLKDKIKVSHTGIDFNIFHSDKNVEVQKRLKELAKDRDILISVSRIVEKKGYFNMLNAFKKIVDRNNNLVWIIVGDGPYKRVLDEKIKEYGLQDNIYMLGAIERYDLRYYYSGANCFWLLSDYDENLPLVYLEAQACGIPAIGWNKGGVVETISSESGFLVNTIEECVDIIADKKYCNKKRNDILKFAFTFQKDSFIKAFL</sequence>
<dbReference type="Proteomes" id="UP000651085">
    <property type="component" value="Unassembled WGS sequence"/>
</dbReference>
<protein>
    <submittedName>
        <fullName evidence="3">Glycosyltransferase family 4 protein</fullName>
    </submittedName>
</protein>
<feature type="domain" description="Glycosyl transferase family 1" evidence="1">
    <location>
        <begin position="193"/>
        <end position="346"/>
    </location>
</feature>
<keyword evidence="4" id="KW-1185">Reference proteome</keyword>
<dbReference type="GO" id="GO:0016757">
    <property type="term" value="F:glycosyltransferase activity"/>
    <property type="evidence" value="ECO:0007669"/>
    <property type="project" value="InterPro"/>
</dbReference>
<dbReference type="InterPro" id="IPR001296">
    <property type="entry name" value="Glyco_trans_1"/>
</dbReference>
<reference evidence="3" key="1">
    <citation type="submission" date="2020-08" db="EMBL/GenBank/DDBJ databases">
        <title>Genome public.</title>
        <authorList>
            <person name="Liu C."/>
            <person name="Sun Q."/>
        </authorList>
    </citation>
    <scope>NUCLEOTIDE SEQUENCE</scope>
    <source>
        <strain evidence="3">N12</strain>
    </source>
</reference>
<evidence type="ECO:0000313" key="4">
    <source>
        <dbReference type="Proteomes" id="UP000651085"/>
    </source>
</evidence>
<evidence type="ECO:0000259" key="2">
    <source>
        <dbReference type="Pfam" id="PF13439"/>
    </source>
</evidence>
<dbReference type="InterPro" id="IPR028098">
    <property type="entry name" value="Glyco_trans_4-like_N"/>
</dbReference>
<evidence type="ECO:0000313" key="3">
    <source>
        <dbReference type="EMBL" id="MBC8594852.1"/>
    </source>
</evidence>
<accession>A0A926ILD0</accession>
<dbReference type="PANTHER" id="PTHR45947:SF13">
    <property type="entry name" value="TRANSFERASE"/>
    <property type="match status" value="1"/>
</dbReference>
<organism evidence="3 4">
    <name type="scientific">Jilunia laotingensis</name>
    <dbReference type="NCBI Taxonomy" id="2763675"/>
    <lineage>
        <taxon>Bacteria</taxon>
        <taxon>Pseudomonadati</taxon>
        <taxon>Bacteroidota</taxon>
        <taxon>Bacteroidia</taxon>
        <taxon>Bacteroidales</taxon>
        <taxon>Bacteroidaceae</taxon>
        <taxon>Jilunia</taxon>
    </lineage>
</organism>
<dbReference type="CDD" id="cd03801">
    <property type="entry name" value="GT4_PimA-like"/>
    <property type="match status" value="1"/>
</dbReference>
<dbReference type="Gene3D" id="3.40.50.2000">
    <property type="entry name" value="Glycogen Phosphorylase B"/>
    <property type="match status" value="2"/>
</dbReference>
<feature type="domain" description="Glycosyltransferase subfamily 4-like N-terminal" evidence="2">
    <location>
        <begin position="15"/>
        <end position="177"/>
    </location>
</feature>
<name>A0A926ILD0_9BACT</name>